<dbReference type="PANTHER" id="PTHR38456:SF1">
    <property type="entry name" value="CYCLIC DI-AMP RECEPTOR A"/>
    <property type="match status" value="1"/>
</dbReference>
<dbReference type="PANTHER" id="PTHR38456">
    <property type="entry name" value="CYCLIC DI-AMP RECEPTOR A"/>
    <property type="match status" value="1"/>
</dbReference>
<dbReference type="InterPro" id="IPR010375">
    <property type="entry name" value="CdAMP_rec"/>
</dbReference>
<comment type="caution">
    <text evidence="1">The sequence shown here is derived from an EMBL/GenBank/DDBJ whole genome shotgun (WGS) entry which is preliminary data.</text>
</comment>
<evidence type="ECO:0000313" key="1">
    <source>
        <dbReference type="EMBL" id="EAV39673.1"/>
    </source>
</evidence>
<evidence type="ECO:0000313" key="2">
    <source>
        <dbReference type="Proteomes" id="UP000003346"/>
    </source>
</evidence>
<dbReference type="SUPFAM" id="SSF54913">
    <property type="entry name" value="GlnB-like"/>
    <property type="match status" value="1"/>
</dbReference>
<protein>
    <submittedName>
        <fullName evidence="1">Regulatory protein, P-II family, GLNB family</fullName>
    </submittedName>
</protein>
<gene>
    <name evidence="1" type="ORF">OENOO_50031</name>
</gene>
<proteinExistence type="predicted"/>
<accession>A0NIM0</accession>
<dbReference type="AlphaFoldDB" id="A0NIM0"/>
<dbReference type="Proteomes" id="UP000003346">
    <property type="component" value="Unassembled WGS sequence"/>
</dbReference>
<dbReference type="EMBL" id="AAUV01000045">
    <property type="protein sequence ID" value="EAV39673.1"/>
    <property type="molecule type" value="Genomic_DNA"/>
</dbReference>
<sequence>MDMKLITAIVQDKDASSVANALVEHNIRATRLASAGRFLRSGNSTFLIAVKDDEVNTTIGVIKEHSKTRKQFVTPPVGLDMSIDTIGQPIEVEIGGATIIVQAIEDFQHF</sequence>
<dbReference type="Gene3D" id="3.30.70.120">
    <property type="match status" value="1"/>
</dbReference>
<dbReference type="InterPro" id="IPR011322">
    <property type="entry name" value="N-reg_PII-like_a/b"/>
</dbReference>
<dbReference type="Pfam" id="PF06153">
    <property type="entry name" value="CdAMP_rec"/>
    <property type="match status" value="1"/>
</dbReference>
<dbReference type="InterPro" id="IPR015867">
    <property type="entry name" value="N-reg_PII/ATP_PRibTrfase_C"/>
</dbReference>
<dbReference type="HOGENOM" id="CLU_143974_1_0_9"/>
<name>A0NIM0_OENOE</name>
<reference evidence="1 2" key="1">
    <citation type="submission" date="2006-11" db="EMBL/GenBank/DDBJ databases">
        <authorList>
            <consortium name="Laboratoire de Microbiologie (Universite Bourgogne)"/>
            <consortium name="GENOME Express"/>
            <consortium name="UMR Oenologie Ampelologie (Universite Bordeaux 2)"/>
            <person name="Guzzo J."/>
        </authorList>
    </citation>
    <scope>NUCLEOTIDE SEQUENCE [LARGE SCALE GENOMIC DNA]</scope>
    <source>
        <strain evidence="1 2">ATCC BAA-1163</strain>
    </source>
</reference>
<organism evidence="1 2">
    <name type="scientific">Oenococcus oeni ATCC BAA-1163</name>
    <dbReference type="NCBI Taxonomy" id="379360"/>
    <lineage>
        <taxon>Bacteria</taxon>
        <taxon>Bacillati</taxon>
        <taxon>Bacillota</taxon>
        <taxon>Bacilli</taxon>
        <taxon>Lactobacillales</taxon>
        <taxon>Lactobacillaceae</taxon>
        <taxon>Oenococcus</taxon>
    </lineage>
</organism>